<organism evidence="1 2">
    <name type="scientific">Legionella norrlandica</name>
    <dbReference type="NCBI Taxonomy" id="1498499"/>
    <lineage>
        <taxon>Bacteria</taxon>
        <taxon>Pseudomonadati</taxon>
        <taxon>Pseudomonadota</taxon>
        <taxon>Gammaproteobacteria</taxon>
        <taxon>Legionellales</taxon>
        <taxon>Legionellaceae</taxon>
        <taxon>Legionella</taxon>
    </lineage>
</organism>
<comment type="caution">
    <text evidence="1">The sequence shown here is derived from an EMBL/GenBank/DDBJ whole genome shotgun (WGS) entry which is preliminary data.</text>
</comment>
<keyword evidence="2" id="KW-1185">Reference proteome</keyword>
<evidence type="ECO:0000313" key="1">
    <source>
        <dbReference type="EMBL" id="KGP62190.1"/>
    </source>
</evidence>
<dbReference type="STRING" id="1498499.EP47_01870"/>
<dbReference type="PANTHER" id="PTHR45588">
    <property type="entry name" value="TPR DOMAIN-CONTAINING PROTEIN"/>
    <property type="match status" value="1"/>
</dbReference>
<proteinExistence type="predicted"/>
<protein>
    <recommendedName>
        <fullName evidence="3">Tetratricopeptide repeat protein</fullName>
    </recommendedName>
</protein>
<dbReference type="OrthoDB" id="9778494at2"/>
<evidence type="ECO:0008006" key="3">
    <source>
        <dbReference type="Google" id="ProtNLM"/>
    </source>
</evidence>
<reference evidence="1 2" key="1">
    <citation type="submission" date="2014-05" db="EMBL/GenBank/DDBJ databases">
        <authorList>
            <person name="Rizzardi K."/>
            <person name="Winiecka-Krusnell J."/>
            <person name="Ramliden M."/>
            <person name="Alm E."/>
            <person name="Andersson S."/>
            <person name="Byfors S."/>
        </authorList>
    </citation>
    <scope>NUCLEOTIDE SEQUENCE [LARGE SCALE GENOMIC DNA]</scope>
    <source>
        <strain evidence="1 2">LEGN</strain>
    </source>
</reference>
<accession>A0A0A2SM13</accession>
<dbReference type="RefSeq" id="WP_035891581.1">
    <property type="nucleotide sequence ID" value="NZ_JNCF01000097.1"/>
</dbReference>
<name>A0A0A2SM13_9GAMM</name>
<dbReference type="PANTHER" id="PTHR45588:SF1">
    <property type="entry name" value="WW DOMAIN-CONTAINING PROTEIN"/>
    <property type="match status" value="1"/>
</dbReference>
<dbReference type="AlphaFoldDB" id="A0A0A2SM13"/>
<dbReference type="EMBL" id="JNCF01000097">
    <property type="protein sequence ID" value="KGP62190.1"/>
    <property type="molecule type" value="Genomic_DNA"/>
</dbReference>
<dbReference type="Proteomes" id="UP000054422">
    <property type="component" value="Unassembled WGS sequence"/>
</dbReference>
<evidence type="ECO:0000313" key="2">
    <source>
        <dbReference type="Proteomes" id="UP000054422"/>
    </source>
</evidence>
<sequence>MKKYFPILLAIIFYAQESFSDIHYKNVSQNHYAQKLFNSGMLNYYAYSYVQAEYDFRQALVYDPKCGMCYWGLALAKKQESLDLGQPFAKVGFEDIKKAGLLVSPKNEFHYDVIRAAMNSFSLKKNSSEKQLQIQFINALRQVHQKYKDSKEWRSESLALFVHAIAYYDSVNDDKIINHCRPISNNDYKQEALDLLVPVLKDKSYPDHPGLLHIYIHMAERNLKDPLGLVAAKKIPSFSHGVIAHYTHMPTHIYWRRGMYNDAIQANLNAIAIDENYFKHNSAGLNSYYYEFHFLHSHHFLTMLGVLTNNFDLAIHYARTIKNLMKAHHRKKLNDSRDIFLSLEHLVLARFNKWQEVLNLPIPGQADELAILFINFTRSLAYLKLGQNMQFQNLYDQIKNKKYTRKNMIELQTLVLSYLYASELSLKQASLIELENVFLKNHADKIEEKIFFMNPPPWFFPYQLFLSEVAAERSDMGAAKKYHILYERIYPKSTLLKI</sequence>
<gene>
    <name evidence="1" type="ORF">EP47_01870</name>
</gene>